<evidence type="ECO:0000313" key="7">
    <source>
        <dbReference type="EMBL" id="GFY70966.1"/>
    </source>
</evidence>
<dbReference type="GO" id="GO:0016020">
    <property type="term" value="C:membrane"/>
    <property type="evidence" value="ECO:0007669"/>
    <property type="project" value="UniProtKB-ARBA"/>
</dbReference>
<dbReference type="InterPro" id="IPR000299">
    <property type="entry name" value="FERM_domain"/>
</dbReference>
<feature type="compositionally biased region" description="Basic and acidic residues" evidence="5">
    <location>
        <begin position="352"/>
        <end position="382"/>
    </location>
</feature>
<evidence type="ECO:0000256" key="3">
    <source>
        <dbReference type="ARBA" id="ARBA00022490"/>
    </source>
</evidence>
<dbReference type="PRINTS" id="PR00935">
    <property type="entry name" value="BAND41"/>
</dbReference>
<dbReference type="PROSITE" id="PS00660">
    <property type="entry name" value="FERM_1"/>
    <property type="match status" value="1"/>
</dbReference>
<evidence type="ECO:0000256" key="4">
    <source>
        <dbReference type="ARBA" id="ARBA00022949"/>
    </source>
</evidence>
<comment type="subcellular location">
    <subcellularLocation>
        <location evidence="1">Cell junction</location>
    </subcellularLocation>
    <subcellularLocation>
        <location evidence="2">Cytoplasm</location>
    </subcellularLocation>
</comment>
<proteinExistence type="predicted"/>
<dbReference type="OrthoDB" id="6235974at2759"/>
<dbReference type="Gene3D" id="1.20.80.10">
    <property type="match status" value="1"/>
</dbReference>
<dbReference type="GO" id="GO:0031032">
    <property type="term" value="P:actomyosin structure organization"/>
    <property type="evidence" value="ECO:0007669"/>
    <property type="project" value="TreeGrafter"/>
</dbReference>
<dbReference type="Pfam" id="PF00373">
    <property type="entry name" value="FERM_M"/>
    <property type="match status" value="1"/>
</dbReference>
<dbReference type="SMART" id="SM00295">
    <property type="entry name" value="B41"/>
    <property type="match status" value="1"/>
</dbReference>
<feature type="compositionally biased region" description="Basic and acidic residues" evidence="5">
    <location>
        <begin position="449"/>
        <end position="482"/>
    </location>
</feature>
<keyword evidence="8" id="KW-1185">Reference proteome</keyword>
<dbReference type="InterPro" id="IPR018980">
    <property type="entry name" value="FERM_PH-like_C"/>
</dbReference>
<dbReference type="SUPFAM" id="SSF50729">
    <property type="entry name" value="PH domain-like"/>
    <property type="match status" value="1"/>
</dbReference>
<dbReference type="PANTHER" id="PTHR23280:SF4">
    <property type="entry name" value="BAND 4.1-LIKE PROTEIN 4A"/>
    <property type="match status" value="1"/>
</dbReference>
<dbReference type="Pfam" id="PF09379">
    <property type="entry name" value="FERM_N"/>
    <property type="match status" value="1"/>
</dbReference>
<dbReference type="GO" id="GO:0009887">
    <property type="term" value="P:animal organ morphogenesis"/>
    <property type="evidence" value="ECO:0007669"/>
    <property type="project" value="UniProtKB-ARBA"/>
</dbReference>
<dbReference type="CDD" id="cd14473">
    <property type="entry name" value="FERM_B-lobe"/>
    <property type="match status" value="1"/>
</dbReference>
<dbReference type="Pfam" id="PF09380">
    <property type="entry name" value="FERM_C"/>
    <property type="match status" value="1"/>
</dbReference>
<dbReference type="InterPro" id="IPR029071">
    <property type="entry name" value="Ubiquitin-like_domsf"/>
</dbReference>
<dbReference type="EMBL" id="BMAV01018536">
    <property type="protein sequence ID" value="GFY70966.1"/>
    <property type="molecule type" value="Genomic_DNA"/>
</dbReference>
<dbReference type="GO" id="GO:0071944">
    <property type="term" value="C:cell periphery"/>
    <property type="evidence" value="ECO:0007669"/>
    <property type="project" value="UniProtKB-ARBA"/>
</dbReference>
<gene>
    <name evidence="7" type="primary">Epb41l4a</name>
    <name evidence="7" type="ORF">TNIN_451021</name>
</gene>
<sequence length="659" mass="76559">MMLIINERWQHGRNESSRARRKRSVLHSGGDAGSRRMGCCARRAKTFPCTVVLLDETEITEDIQVTTKGEFLLERVFSHLNLVEKAYFGLRFLNKAGESRWLDPLQRVAKQLKGISLFTVYFGVKFYASDPCRLLEEITRYQFVLQLKQDIVQGRLPLTDDLAAELFALSLQGELGDFDPRKHHEHYVSEFRFLPDQNPQLEKRVEQIHKTLVGRVPSTVEMSFLERVRWLDMYGVDLHPVLGEDHVEYFLGLTPSGVLVIKGKSILNHYFWPRMSKVFFKGKSFMIRIKDKANDETTYVFLVSSREACEYLWKCCVEHHAFFRLTQVKDVSNSPLQIFRLGSKYRYSGRTEQQKRSSDVDVQAKEESKKMMEAKDDFHLSRTEPLPNPLYRSVSTPAALSSSLSLQSVATDLAPWEDPNQRGGLFGSRRSRRSSSTDSANRRAHRSRRSSDNESEVSRSSRDSRSSRRRGRESGSESDSQHHRSSRQRKRSHRRSEYRLVDSESQWRKVQEQRKEQDSALQSAVVRDLSARKSGYMNSGLDTESEATTRHRKKHRRRSRSGSQSPEALPREVKKLLRYQLEDSSHLTEEEKRQIRYTRVESEKEIFRLHYSPSSGRLRRRKVSPASSRNSLEFPSRNRRTSLPRGSSAEILPTYAQRQ</sequence>
<dbReference type="InterPro" id="IPR014352">
    <property type="entry name" value="FERM/acyl-CoA-bd_prot_sf"/>
</dbReference>
<dbReference type="InterPro" id="IPR019749">
    <property type="entry name" value="Band_41_domain"/>
</dbReference>
<dbReference type="FunFam" id="3.10.20.90:FF:000039">
    <property type="entry name" value="Tyrosine-protein phosphatase non-receptor type"/>
    <property type="match status" value="1"/>
</dbReference>
<dbReference type="GO" id="GO:0070161">
    <property type="term" value="C:anchoring junction"/>
    <property type="evidence" value="ECO:0007669"/>
    <property type="project" value="UniProtKB-SubCell"/>
</dbReference>
<feature type="region of interest" description="Disordered" evidence="5">
    <location>
        <begin position="414"/>
        <end position="572"/>
    </location>
</feature>
<protein>
    <submittedName>
        <fullName evidence="7">Band 4.1-like protein 4A</fullName>
    </submittedName>
</protein>
<dbReference type="CDD" id="cd13186">
    <property type="entry name" value="FERM_C_NBL4_NBL5"/>
    <property type="match status" value="1"/>
</dbReference>
<dbReference type="InterPro" id="IPR019747">
    <property type="entry name" value="FERM_CS"/>
</dbReference>
<dbReference type="GO" id="GO:0005737">
    <property type="term" value="C:cytoplasm"/>
    <property type="evidence" value="ECO:0007669"/>
    <property type="project" value="UniProtKB-SubCell"/>
</dbReference>
<dbReference type="GO" id="GO:0048731">
    <property type="term" value="P:system development"/>
    <property type="evidence" value="ECO:0007669"/>
    <property type="project" value="UniProtKB-ARBA"/>
</dbReference>
<dbReference type="FunFam" id="2.30.29.30:FF:000002">
    <property type="entry name" value="Band 4.1-like protein 5 isoform 1"/>
    <property type="match status" value="1"/>
</dbReference>
<evidence type="ECO:0000313" key="8">
    <source>
        <dbReference type="Proteomes" id="UP000886998"/>
    </source>
</evidence>
<evidence type="ECO:0000256" key="1">
    <source>
        <dbReference type="ARBA" id="ARBA00004282"/>
    </source>
</evidence>
<feature type="region of interest" description="Disordered" evidence="5">
    <location>
        <begin position="615"/>
        <end position="659"/>
    </location>
</feature>
<dbReference type="Proteomes" id="UP000886998">
    <property type="component" value="Unassembled WGS sequence"/>
</dbReference>
<dbReference type="SUPFAM" id="SSF47031">
    <property type="entry name" value="Second domain of FERM"/>
    <property type="match status" value="1"/>
</dbReference>
<dbReference type="Gene3D" id="3.10.20.90">
    <property type="entry name" value="Phosphatidylinositol 3-kinase Catalytic Subunit, Chain A, domain 1"/>
    <property type="match status" value="1"/>
</dbReference>
<evidence type="ECO:0000259" key="6">
    <source>
        <dbReference type="PROSITE" id="PS50057"/>
    </source>
</evidence>
<dbReference type="SUPFAM" id="SSF54236">
    <property type="entry name" value="Ubiquitin-like"/>
    <property type="match status" value="1"/>
</dbReference>
<dbReference type="InterPro" id="IPR019748">
    <property type="entry name" value="FERM_central"/>
</dbReference>
<dbReference type="InterPro" id="IPR011993">
    <property type="entry name" value="PH-like_dom_sf"/>
</dbReference>
<dbReference type="GO" id="GO:0005856">
    <property type="term" value="C:cytoskeleton"/>
    <property type="evidence" value="ECO:0007669"/>
    <property type="project" value="TreeGrafter"/>
</dbReference>
<dbReference type="InterPro" id="IPR035963">
    <property type="entry name" value="FERM_2"/>
</dbReference>
<dbReference type="FunFam" id="1.20.80.10:FF:000003">
    <property type="entry name" value="Tyrosine-protein phosphatase non-receptor type 4"/>
    <property type="match status" value="1"/>
</dbReference>
<feature type="domain" description="FERM" evidence="6">
    <location>
        <begin position="47"/>
        <end position="327"/>
    </location>
</feature>
<keyword evidence="4" id="KW-0965">Cell junction</keyword>
<dbReference type="InterPro" id="IPR018979">
    <property type="entry name" value="FERM_N"/>
</dbReference>
<name>A0A8X6YH91_9ARAC</name>
<reference evidence="7" key="1">
    <citation type="submission" date="2020-08" db="EMBL/GenBank/DDBJ databases">
        <title>Multicomponent nature underlies the extraordinary mechanical properties of spider dragline silk.</title>
        <authorList>
            <person name="Kono N."/>
            <person name="Nakamura H."/>
            <person name="Mori M."/>
            <person name="Yoshida Y."/>
            <person name="Ohtoshi R."/>
            <person name="Malay A.D."/>
            <person name="Moran D.A.P."/>
            <person name="Tomita M."/>
            <person name="Numata K."/>
            <person name="Arakawa K."/>
        </authorList>
    </citation>
    <scope>NUCLEOTIDE SEQUENCE</scope>
</reference>
<evidence type="ECO:0000256" key="2">
    <source>
        <dbReference type="ARBA" id="ARBA00004496"/>
    </source>
</evidence>
<feature type="compositionally biased region" description="Basic and acidic residues" evidence="5">
    <location>
        <begin position="495"/>
        <end position="518"/>
    </location>
</feature>
<comment type="caution">
    <text evidence="7">The sequence shown here is derived from an EMBL/GenBank/DDBJ whole genome shotgun (WGS) entry which is preliminary data.</text>
</comment>
<dbReference type="Gene3D" id="2.30.29.30">
    <property type="entry name" value="Pleckstrin-homology domain (PH domain)/Phosphotyrosine-binding domain (PTB)"/>
    <property type="match status" value="1"/>
</dbReference>
<dbReference type="PANTHER" id="PTHR23280">
    <property type="entry name" value="4.1 G PROTEIN"/>
    <property type="match status" value="1"/>
</dbReference>
<keyword evidence="3" id="KW-0963">Cytoplasm</keyword>
<accession>A0A8X6YH91</accession>
<feature type="region of interest" description="Disordered" evidence="5">
    <location>
        <begin position="350"/>
        <end position="389"/>
    </location>
</feature>
<organism evidence="7 8">
    <name type="scientific">Trichonephila inaurata madagascariensis</name>
    <dbReference type="NCBI Taxonomy" id="2747483"/>
    <lineage>
        <taxon>Eukaryota</taxon>
        <taxon>Metazoa</taxon>
        <taxon>Ecdysozoa</taxon>
        <taxon>Arthropoda</taxon>
        <taxon>Chelicerata</taxon>
        <taxon>Arachnida</taxon>
        <taxon>Araneae</taxon>
        <taxon>Araneomorphae</taxon>
        <taxon>Entelegynae</taxon>
        <taxon>Araneoidea</taxon>
        <taxon>Nephilidae</taxon>
        <taxon>Trichonephila</taxon>
        <taxon>Trichonephila inaurata</taxon>
    </lineage>
</organism>
<dbReference type="SMART" id="SM01196">
    <property type="entry name" value="FERM_C"/>
    <property type="match status" value="1"/>
</dbReference>
<dbReference type="AlphaFoldDB" id="A0A8X6YH91"/>
<evidence type="ECO:0000256" key="5">
    <source>
        <dbReference type="SAM" id="MobiDB-lite"/>
    </source>
</evidence>
<dbReference type="PROSITE" id="PS50057">
    <property type="entry name" value="FERM_3"/>
    <property type="match status" value="1"/>
</dbReference>
<feature type="compositionally biased region" description="Basic residues" evidence="5">
    <location>
        <begin position="483"/>
        <end position="494"/>
    </location>
</feature>
<feature type="compositionally biased region" description="Basic residues" evidence="5">
    <location>
        <begin position="550"/>
        <end position="560"/>
    </location>
</feature>